<dbReference type="Proteomes" id="UP000589626">
    <property type="component" value="Unassembled WGS sequence"/>
</dbReference>
<evidence type="ECO:0000313" key="2">
    <source>
        <dbReference type="Proteomes" id="UP000589626"/>
    </source>
</evidence>
<accession>A0A7W4VSJ2</accession>
<proteinExistence type="predicted"/>
<gene>
    <name evidence="1" type="ORF">FHU40_000777</name>
</gene>
<dbReference type="RefSeq" id="WP_183590939.1">
    <property type="nucleotide sequence ID" value="NZ_JACHWR010000001.1"/>
</dbReference>
<dbReference type="EMBL" id="JACHWR010000001">
    <property type="protein sequence ID" value="MBB3040976.1"/>
    <property type="molecule type" value="Genomic_DNA"/>
</dbReference>
<comment type="caution">
    <text evidence="1">The sequence shown here is derived from an EMBL/GenBank/DDBJ whole genome shotgun (WGS) entry which is preliminary data.</text>
</comment>
<keyword evidence="2" id="KW-1185">Reference proteome</keyword>
<protein>
    <submittedName>
        <fullName evidence="1">Uncharacterized protein</fullName>
    </submittedName>
</protein>
<sequence>MNACAFPDGVLHDHGNAQCHEATYQAGRRDALTPQPLAPALTTHVDLGAVWIERDGQQVRVDADELLPLVRSLLFHLDALGDAR</sequence>
<evidence type="ECO:0000313" key="1">
    <source>
        <dbReference type="EMBL" id="MBB3040976.1"/>
    </source>
</evidence>
<dbReference type="AlphaFoldDB" id="A0A7W4VSJ2"/>
<reference evidence="1 2" key="1">
    <citation type="submission" date="2020-08" db="EMBL/GenBank/DDBJ databases">
        <title>Sequencing the genomes of 1000 actinobacteria strains.</title>
        <authorList>
            <person name="Klenk H.-P."/>
        </authorList>
    </citation>
    <scope>NUCLEOTIDE SEQUENCE [LARGE SCALE GENOMIC DNA]</scope>
    <source>
        <strain evidence="1 2">DSM 105498</strain>
    </source>
</reference>
<name>A0A7W4VSJ2_9ACTN</name>
<organism evidence="1 2">
    <name type="scientific">Nocardioides soli</name>
    <dbReference type="NCBI Taxonomy" id="1036020"/>
    <lineage>
        <taxon>Bacteria</taxon>
        <taxon>Bacillati</taxon>
        <taxon>Actinomycetota</taxon>
        <taxon>Actinomycetes</taxon>
        <taxon>Propionibacteriales</taxon>
        <taxon>Nocardioidaceae</taxon>
        <taxon>Nocardioides</taxon>
    </lineage>
</organism>